<name>A0A2A6Z7Z3_9FIRM</name>
<sequence>MNLHKSKIEWCTHTWNPVTGCRNGCSYCYARRFIDRFAPHPCEWPDEQLSEAEGAAGCFVSEKPVKLLDESGKYIRSTPYPMGFLPTFHRYMMDYPRKRLIPSVVFVCSMADLFGDWVPDEWITEVLEACKEAPQHAYLFLTKNPSRYMELARNGILPEEPNFWYGSTITGPEDSFWWSDYHNTFVSMEPLLQPFEGVGAQAVKKVGWCIIGAMTGPGSKAHQPKREWVESIVADAKTAGVPVFMKDNLKGVWGDQLLRECPEGIDLKDKKAVAEWDGE</sequence>
<dbReference type="Proteomes" id="UP000220752">
    <property type="component" value="Unassembled WGS sequence"/>
</dbReference>
<gene>
    <name evidence="1" type="ORF">CGS46_13245</name>
</gene>
<protein>
    <recommendedName>
        <fullName evidence="3">DUF5131 family protein</fullName>
    </recommendedName>
</protein>
<dbReference type="InterPro" id="IPR011101">
    <property type="entry name" value="DUF5131"/>
</dbReference>
<organism evidence="1 2">
    <name type="scientific">Faecalibacterium langellae</name>
    <dbReference type="NCBI Taxonomy" id="3435293"/>
    <lineage>
        <taxon>Bacteria</taxon>
        <taxon>Bacillati</taxon>
        <taxon>Bacillota</taxon>
        <taxon>Clostridia</taxon>
        <taxon>Eubacteriales</taxon>
        <taxon>Oscillospiraceae</taxon>
        <taxon>Faecalibacterium</taxon>
    </lineage>
</organism>
<dbReference type="Pfam" id="PF07505">
    <property type="entry name" value="DUF5131"/>
    <property type="match status" value="1"/>
</dbReference>
<evidence type="ECO:0000313" key="2">
    <source>
        <dbReference type="Proteomes" id="UP000220752"/>
    </source>
</evidence>
<reference evidence="1 2" key="1">
    <citation type="journal article" date="2017" name="Front. Microbiol.">
        <title>New Insights into the Diversity of the Genus Faecalibacterium.</title>
        <authorList>
            <person name="Benevides L."/>
            <person name="Burman S."/>
            <person name="Martin R."/>
            <person name="Robert V."/>
            <person name="Thomas M."/>
            <person name="Miquel S."/>
            <person name="Chain F."/>
            <person name="Sokol H."/>
            <person name="Bermudez-Humaran L.G."/>
            <person name="Morrison M."/>
            <person name="Langella P."/>
            <person name="Azevedo V.A."/>
            <person name="Chatel J.M."/>
            <person name="Soares S."/>
        </authorList>
    </citation>
    <scope>NUCLEOTIDE SEQUENCE [LARGE SCALE GENOMIC DNA]</scope>
    <source>
        <strain evidence="2">CNCM I-4540</strain>
    </source>
</reference>
<proteinExistence type="predicted"/>
<dbReference type="AlphaFoldDB" id="A0A2A6Z7Z3"/>
<keyword evidence="2" id="KW-1185">Reference proteome</keyword>
<dbReference type="EMBL" id="NMTQ01000037">
    <property type="protein sequence ID" value="PDX57481.1"/>
    <property type="molecule type" value="Genomic_DNA"/>
</dbReference>
<accession>A0A2A6Z7Z3</accession>
<evidence type="ECO:0008006" key="3">
    <source>
        <dbReference type="Google" id="ProtNLM"/>
    </source>
</evidence>
<evidence type="ECO:0000313" key="1">
    <source>
        <dbReference type="EMBL" id="PDX57481.1"/>
    </source>
</evidence>
<comment type="caution">
    <text evidence="1">The sequence shown here is derived from an EMBL/GenBank/DDBJ whole genome shotgun (WGS) entry which is preliminary data.</text>
</comment>